<gene>
    <name evidence="2" type="ORF">BAE44_0015824</name>
</gene>
<evidence type="ECO:0000313" key="2">
    <source>
        <dbReference type="EMBL" id="OEL23152.1"/>
    </source>
</evidence>
<evidence type="ECO:0000313" key="3">
    <source>
        <dbReference type="Proteomes" id="UP000095767"/>
    </source>
</evidence>
<feature type="region of interest" description="Disordered" evidence="1">
    <location>
        <begin position="32"/>
        <end position="81"/>
    </location>
</feature>
<dbReference type="AlphaFoldDB" id="A0A1E5VDC6"/>
<name>A0A1E5VDC6_9POAL</name>
<dbReference type="OrthoDB" id="692205at2759"/>
<reference evidence="2 3" key="1">
    <citation type="submission" date="2016-09" db="EMBL/GenBank/DDBJ databases">
        <title>The draft genome of Dichanthelium oligosanthes: A C3 panicoid grass species.</title>
        <authorList>
            <person name="Studer A.J."/>
            <person name="Schnable J.C."/>
            <person name="Brutnell T.P."/>
        </authorList>
    </citation>
    <scope>NUCLEOTIDE SEQUENCE [LARGE SCALE GENOMIC DNA]</scope>
    <source>
        <strain evidence="3">cv. Kellogg 1175</strain>
        <tissue evidence="2">Leaf</tissue>
    </source>
</reference>
<dbReference type="Proteomes" id="UP000095767">
    <property type="component" value="Unassembled WGS sequence"/>
</dbReference>
<protein>
    <submittedName>
        <fullName evidence="2">Uncharacterized protein</fullName>
    </submittedName>
</protein>
<accession>A0A1E5VDC6</accession>
<comment type="caution">
    <text evidence="2">The sequence shown here is derived from an EMBL/GenBank/DDBJ whole genome shotgun (WGS) entry which is preliminary data.</text>
</comment>
<keyword evidence="3" id="KW-1185">Reference proteome</keyword>
<evidence type="ECO:0000256" key="1">
    <source>
        <dbReference type="SAM" id="MobiDB-lite"/>
    </source>
</evidence>
<proteinExistence type="predicted"/>
<organism evidence="2 3">
    <name type="scientific">Dichanthelium oligosanthes</name>
    <dbReference type="NCBI Taxonomy" id="888268"/>
    <lineage>
        <taxon>Eukaryota</taxon>
        <taxon>Viridiplantae</taxon>
        <taxon>Streptophyta</taxon>
        <taxon>Embryophyta</taxon>
        <taxon>Tracheophyta</taxon>
        <taxon>Spermatophyta</taxon>
        <taxon>Magnoliopsida</taxon>
        <taxon>Liliopsida</taxon>
        <taxon>Poales</taxon>
        <taxon>Poaceae</taxon>
        <taxon>PACMAD clade</taxon>
        <taxon>Panicoideae</taxon>
        <taxon>Panicodae</taxon>
        <taxon>Paniceae</taxon>
        <taxon>Dichantheliinae</taxon>
        <taxon>Dichanthelium</taxon>
    </lineage>
</organism>
<sequence>MDRVLGLSLVGAGPGNVFGPGMSAGALESFARGGRGKAEGGEAGTRSAAGSGGKTAAEGTSEAEAKAKGVGGQEGHGADANARLHPALDGTFCFEAVAPH</sequence>
<dbReference type="EMBL" id="LWDX02043285">
    <property type="protein sequence ID" value="OEL23152.1"/>
    <property type="molecule type" value="Genomic_DNA"/>
</dbReference>